<accession>A0ABQ8FDB9</accession>
<evidence type="ECO:0000313" key="8">
    <source>
        <dbReference type="Proteomes" id="UP001648503"/>
    </source>
</evidence>
<dbReference type="Gene3D" id="3.30.40.10">
    <property type="entry name" value="Zinc/RING finger domain, C3HC4 (zinc finger)"/>
    <property type="match status" value="1"/>
</dbReference>
<feature type="region of interest" description="Disordered" evidence="5">
    <location>
        <begin position="169"/>
        <end position="193"/>
    </location>
</feature>
<proteinExistence type="predicted"/>
<feature type="compositionally biased region" description="Low complexity" evidence="5">
    <location>
        <begin position="491"/>
        <end position="502"/>
    </location>
</feature>
<dbReference type="Pfam" id="PF20826">
    <property type="entry name" value="PHD_5"/>
    <property type="match status" value="1"/>
</dbReference>
<dbReference type="InterPro" id="IPR013083">
    <property type="entry name" value="Znf_RING/FYVE/PHD"/>
</dbReference>
<reference evidence="7 8" key="1">
    <citation type="submission" date="2021-02" db="EMBL/GenBank/DDBJ databases">
        <title>Variation within the Batrachochytrium salamandrivorans European outbreak.</title>
        <authorList>
            <person name="Kelly M."/>
            <person name="Pasmans F."/>
            <person name="Shea T.P."/>
            <person name="Munoz J.F."/>
            <person name="Carranza S."/>
            <person name="Cuomo C.A."/>
            <person name="Martel A."/>
        </authorList>
    </citation>
    <scope>NUCLEOTIDE SEQUENCE [LARGE SCALE GENOMIC DNA]</scope>
    <source>
        <strain evidence="7 8">AMFP18/2</strain>
    </source>
</reference>
<gene>
    <name evidence="7" type="ORF">BASA50_006403</name>
</gene>
<feature type="compositionally biased region" description="Acidic residues" evidence="5">
    <location>
        <begin position="236"/>
        <end position="245"/>
    </location>
</feature>
<dbReference type="Proteomes" id="UP001648503">
    <property type="component" value="Unassembled WGS sequence"/>
</dbReference>
<evidence type="ECO:0000256" key="2">
    <source>
        <dbReference type="ARBA" id="ARBA00022771"/>
    </source>
</evidence>
<dbReference type="InterPro" id="IPR001965">
    <property type="entry name" value="Znf_PHD"/>
</dbReference>
<dbReference type="CDD" id="cd15550">
    <property type="entry name" value="PHD_MLL5"/>
    <property type="match status" value="1"/>
</dbReference>
<feature type="compositionally biased region" description="Polar residues" evidence="5">
    <location>
        <begin position="169"/>
        <end position="178"/>
    </location>
</feature>
<dbReference type="EMBL" id="JAFCIX010000330">
    <property type="protein sequence ID" value="KAH6594728.1"/>
    <property type="molecule type" value="Genomic_DNA"/>
</dbReference>
<evidence type="ECO:0000256" key="3">
    <source>
        <dbReference type="ARBA" id="ARBA00022833"/>
    </source>
</evidence>
<name>A0ABQ8FDB9_9FUNG</name>
<feature type="compositionally biased region" description="Polar residues" evidence="5">
    <location>
        <begin position="455"/>
        <end position="464"/>
    </location>
</feature>
<protein>
    <recommendedName>
        <fullName evidence="6">Zinc finger PHD-type domain-containing protein</fullName>
    </recommendedName>
</protein>
<feature type="region of interest" description="Disordered" evidence="5">
    <location>
        <begin position="491"/>
        <end position="558"/>
    </location>
</feature>
<evidence type="ECO:0000256" key="1">
    <source>
        <dbReference type="ARBA" id="ARBA00022723"/>
    </source>
</evidence>
<evidence type="ECO:0000259" key="6">
    <source>
        <dbReference type="SMART" id="SM00249"/>
    </source>
</evidence>
<dbReference type="InterPro" id="IPR019786">
    <property type="entry name" value="Zinc_finger_PHD-type_CS"/>
</dbReference>
<feature type="compositionally biased region" description="Polar residues" evidence="5">
    <location>
        <begin position="301"/>
        <end position="314"/>
    </location>
</feature>
<feature type="compositionally biased region" description="Polar residues" evidence="5">
    <location>
        <begin position="344"/>
        <end position="353"/>
    </location>
</feature>
<dbReference type="SUPFAM" id="SSF57903">
    <property type="entry name" value="FYVE/PHD zinc finger"/>
    <property type="match status" value="1"/>
</dbReference>
<feature type="region of interest" description="Disordered" evidence="5">
    <location>
        <begin position="1"/>
        <end position="25"/>
    </location>
</feature>
<feature type="compositionally biased region" description="Basic residues" evidence="5">
    <location>
        <begin position="531"/>
        <end position="551"/>
    </location>
</feature>
<dbReference type="PROSITE" id="PS01359">
    <property type="entry name" value="ZF_PHD_1"/>
    <property type="match status" value="1"/>
</dbReference>
<feature type="domain" description="Zinc finger PHD-type" evidence="6">
    <location>
        <begin position="30"/>
        <end position="74"/>
    </location>
</feature>
<evidence type="ECO:0000256" key="5">
    <source>
        <dbReference type="SAM" id="MobiDB-lite"/>
    </source>
</evidence>
<feature type="compositionally biased region" description="Basic residues" evidence="5">
    <location>
        <begin position="440"/>
        <end position="454"/>
    </location>
</feature>
<feature type="compositionally biased region" description="Polar residues" evidence="5">
    <location>
        <begin position="383"/>
        <end position="399"/>
    </location>
</feature>
<sequence>MSSKRSRTTMSYKLEIPPSSDENSDDEVTRCLCGDTAPKGVMVQCDQCSVWQHCDCMNLAGKKLPKKYFCEQCRPESHSDILAASTAHVLPSSAGPTCSFVSTSCTSTLSLQDTPQQPESFVLGMDLKATLTNLTARTMSQEQEQVLEGRLSPMDSSLANVKSDSVATYCASNSQTPRLTPRKKPRLSTSSTAATQLIPPAKKRNTLNSRVADQWNAELLLMRNGNGRTKERDGADTEDASGEDPDAIHDEPNVGEDIPQMEWATMSASQNSKAASSLLKTTLDSPLWACDKNHTIKPSLDQDSVSTTDGSNSHIYGMDAEAGSIELYTKRKKQKALSALANPSISGDVSSANLGKLKKEQKSNTKRTYNTKRTSRAPPSLMDSGSSASCENISISKPSSAADITEPNLNYGDPQKTSAVLGGDDPAVDTAHPTASQPVSRKKGSLSKKPKNSARRQGSSQIGSTDDRDNVPIITSLDRASESNGLAASLSSLSENNNHGGNYADTRSSSQPMTADDESLSLDSQQPVHTVSKKKHIGRGRSGKSRNKGSKGHGELHMGEDDAYVDISSSTGSLPKQTGFTGDTWISQPASLASANAIEPPMTEIAHNTSEENCKQNLTAFVPIPKRDRLPSFQAPPSPPVQPHYIGHHSQSEDIHKRVCQLYESAQRMRCSFETDTYATPPNAVSSTEPELTLWNSAGSTNLFSCMRLGLKHKNNLDSLEKNSTHPIFEPTNMPIFENTESDAPTEVVQSTAAITSSIHMPDPTNDNICHTEVVSRQHIDEKSSALRNLISTLSTPCTSVVGMVDVLENALEQFSSRFSIL</sequence>
<keyword evidence="4" id="KW-0156">Chromatin regulator</keyword>
<organism evidence="7 8">
    <name type="scientific">Batrachochytrium salamandrivorans</name>
    <dbReference type="NCBI Taxonomy" id="1357716"/>
    <lineage>
        <taxon>Eukaryota</taxon>
        <taxon>Fungi</taxon>
        <taxon>Fungi incertae sedis</taxon>
        <taxon>Chytridiomycota</taxon>
        <taxon>Chytridiomycota incertae sedis</taxon>
        <taxon>Chytridiomycetes</taxon>
        <taxon>Rhizophydiales</taxon>
        <taxon>Rhizophydiales incertae sedis</taxon>
        <taxon>Batrachochytrium</taxon>
    </lineage>
</organism>
<feature type="region of interest" description="Disordered" evidence="5">
    <location>
        <begin position="222"/>
        <end position="254"/>
    </location>
</feature>
<evidence type="ECO:0000313" key="7">
    <source>
        <dbReference type="EMBL" id="KAH6594728.1"/>
    </source>
</evidence>
<evidence type="ECO:0000256" key="4">
    <source>
        <dbReference type="ARBA" id="ARBA00022853"/>
    </source>
</evidence>
<keyword evidence="3" id="KW-0862">Zinc</keyword>
<dbReference type="PANTHER" id="PTHR46462:SF3">
    <property type="entry name" value="UPSET, ISOFORM A"/>
    <property type="match status" value="1"/>
</dbReference>
<keyword evidence="1" id="KW-0479">Metal-binding</keyword>
<feature type="region of interest" description="Disordered" evidence="5">
    <location>
        <begin position="294"/>
        <end position="316"/>
    </location>
</feature>
<dbReference type="SMART" id="SM00249">
    <property type="entry name" value="PHD"/>
    <property type="match status" value="1"/>
</dbReference>
<feature type="region of interest" description="Disordered" evidence="5">
    <location>
        <begin position="344"/>
        <end position="471"/>
    </location>
</feature>
<dbReference type="InterPro" id="IPR011011">
    <property type="entry name" value="Znf_FYVE_PHD"/>
</dbReference>
<keyword evidence="2" id="KW-0863">Zinc-finger</keyword>
<keyword evidence="8" id="KW-1185">Reference proteome</keyword>
<comment type="caution">
    <text evidence="7">The sequence shown here is derived from an EMBL/GenBank/DDBJ whole genome shotgun (WGS) entry which is preliminary data.</text>
</comment>
<dbReference type="PANTHER" id="PTHR46462">
    <property type="entry name" value="UPSET, ISOFORM A"/>
    <property type="match status" value="1"/>
</dbReference>